<feature type="compositionally biased region" description="Basic and acidic residues" evidence="10">
    <location>
        <begin position="1874"/>
        <end position="1887"/>
    </location>
</feature>
<evidence type="ECO:0000256" key="1">
    <source>
        <dbReference type="ARBA" id="ARBA00004173"/>
    </source>
</evidence>
<feature type="compositionally biased region" description="Polar residues" evidence="10">
    <location>
        <begin position="513"/>
        <end position="528"/>
    </location>
</feature>
<dbReference type="EMBL" id="JRES01000303">
    <property type="protein sequence ID" value="KNC32510.1"/>
    <property type="molecule type" value="Genomic_DNA"/>
</dbReference>
<evidence type="ECO:0000256" key="3">
    <source>
        <dbReference type="ARBA" id="ARBA00022946"/>
    </source>
</evidence>
<reference evidence="11 12" key="1">
    <citation type="journal article" date="2015" name="Nat. Commun.">
        <title>Lucilia cuprina genome unlocks parasitic fly biology to underpin future interventions.</title>
        <authorList>
            <person name="Anstead C.A."/>
            <person name="Korhonen P.K."/>
            <person name="Young N.D."/>
            <person name="Hall R.S."/>
            <person name="Jex A.R."/>
            <person name="Murali S.C."/>
            <person name="Hughes D.S."/>
            <person name="Lee S.F."/>
            <person name="Perry T."/>
            <person name="Stroehlein A.J."/>
            <person name="Ansell B.R."/>
            <person name="Breugelmans B."/>
            <person name="Hofmann A."/>
            <person name="Qu J."/>
            <person name="Dugan S."/>
            <person name="Lee S.L."/>
            <person name="Chao H."/>
            <person name="Dinh H."/>
            <person name="Han Y."/>
            <person name="Doddapaneni H.V."/>
            <person name="Worley K.C."/>
            <person name="Muzny D.M."/>
            <person name="Ioannidis P."/>
            <person name="Waterhouse R.M."/>
            <person name="Zdobnov E.M."/>
            <person name="James P.J."/>
            <person name="Bagnall N.H."/>
            <person name="Kotze A.C."/>
            <person name="Gibbs R.A."/>
            <person name="Richards S."/>
            <person name="Batterham P."/>
            <person name="Gasser R.B."/>
        </authorList>
    </citation>
    <scope>NUCLEOTIDE SEQUENCE [LARGE SCALE GENOMIC DNA]</scope>
    <source>
        <strain evidence="11 12">LS</strain>
        <tissue evidence="11">Full body</tissue>
    </source>
</reference>
<dbReference type="PANTHER" id="PTHR13231:SF3">
    <property type="entry name" value="SMALL RIBOSOMAL SUBUNIT PROTEIN MS31"/>
    <property type="match status" value="1"/>
</dbReference>
<comment type="subcellular location">
    <subcellularLocation>
        <location evidence="1">Mitochondrion</location>
    </subcellularLocation>
</comment>
<dbReference type="InterPro" id="IPR026299">
    <property type="entry name" value="MRP-S31"/>
</dbReference>
<feature type="compositionally biased region" description="Basic and acidic residues" evidence="10">
    <location>
        <begin position="786"/>
        <end position="804"/>
    </location>
</feature>
<feature type="region of interest" description="Disordered" evidence="10">
    <location>
        <begin position="1805"/>
        <end position="1829"/>
    </location>
</feature>
<evidence type="ECO:0000256" key="6">
    <source>
        <dbReference type="ARBA" id="ARBA00023274"/>
    </source>
</evidence>
<comment type="similarity">
    <text evidence="2">Belongs to the mitochondrion-specific ribosomal protein mS31 family.</text>
</comment>
<feature type="region of interest" description="Disordered" evidence="10">
    <location>
        <begin position="513"/>
        <end position="535"/>
    </location>
</feature>
<organism evidence="11 12">
    <name type="scientific">Lucilia cuprina</name>
    <name type="common">Green bottle fly</name>
    <name type="synonym">Australian sheep blowfly</name>
    <dbReference type="NCBI Taxonomy" id="7375"/>
    <lineage>
        <taxon>Eukaryota</taxon>
        <taxon>Metazoa</taxon>
        <taxon>Ecdysozoa</taxon>
        <taxon>Arthropoda</taxon>
        <taxon>Hexapoda</taxon>
        <taxon>Insecta</taxon>
        <taxon>Pterygota</taxon>
        <taxon>Neoptera</taxon>
        <taxon>Endopterygota</taxon>
        <taxon>Diptera</taxon>
        <taxon>Brachycera</taxon>
        <taxon>Muscomorpha</taxon>
        <taxon>Oestroidea</taxon>
        <taxon>Calliphoridae</taxon>
        <taxon>Luciliinae</taxon>
        <taxon>Lucilia</taxon>
    </lineage>
</organism>
<keyword evidence="9" id="KW-0175">Coiled coil</keyword>
<dbReference type="PANTHER" id="PTHR13231">
    <property type="entry name" value="MITOCHONDRIAL RIBOSOMAL PROTEIN S31"/>
    <property type="match status" value="1"/>
</dbReference>
<evidence type="ECO:0000256" key="5">
    <source>
        <dbReference type="ARBA" id="ARBA00023128"/>
    </source>
</evidence>
<feature type="region of interest" description="Disordered" evidence="10">
    <location>
        <begin position="1746"/>
        <end position="1772"/>
    </location>
</feature>
<dbReference type="GO" id="GO:0005763">
    <property type="term" value="C:mitochondrial small ribosomal subunit"/>
    <property type="evidence" value="ECO:0007669"/>
    <property type="project" value="InterPro"/>
</dbReference>
<feature type="region of interest" description="Disordered" evidence="10">
    <location>
        <begin position="140"/>
        <end position="178"/>
    </location>
</feature>
<evidence type="ECO:0000256" key="4">
    <source>
        <dbReference type="ARBA" id="ARBA00022980"/>
    </source>
</evidence>
<dbReference type="Pfam" id="PF15433">
    <property type="entry name" value="MRP-S31"/>
    <property type="match status" value="1"/>
</dbReference>
<feature type="coiled-coil region" evidence="9">
    <location>
        <begin position="967"/>
        <end position="994"/>
    </location>
</feature>
<keyword evidence="6" id="KW-0687">Ribonucleoprotein</keyword>
<comment type="caution">
    <text evidence="11">The sequence shown here is derived from an EMBL/GenBank/DDBJ whole genome shotgun (WGS) entry which is preliminary data.</text>
</comment>
<proteinExistence type="inferred from homology"/>
<evidence type="ECO:0000313" key="12">
    <source>
        <dbReference type="Proteomes" id="UP000037069"/>
    </source>
</evidence>
<name>A0A0L0CJT6_LUCCU</name>
<feature type="compositionally biased region" description="Polar residues" evidence="10">
    <location>
        <begin position="141"/>
        <end position="163"/>
    </location>
</feature>
<accession>A0A0L0CJT6</accession>
<feature type="region of interest" description="Disordered" evidence="10">
    <location>
        <begin position="1"/>
        <end position="53"/>
    </location>
</feature>
<feature type="compositionally biased region" description="Polar residues" evidence="10">
    <location>
        <begin position="25"/>
        <end position="43"/>
    </location>
</feature>
<dbReference type="Proteomes" id="UP000037069">
    <property type="component" value="Unassembled WGS sequence"/>
</dbReference>
<dbReference type="STRING" id="7375.A0A0L0CJT6"/>
<protein>
    <recommendedName>
        <fullName evidence="7">Small ribosomal subunit protein mS31</fullName>
    </recommendedName>
    <alternativeName>
        <fullName evidence="8">28S ribosomal protein S31, mitochondrial</fullName>
    </alternativeName>
</protein>
<feature type="region of interest" description="Disordered" evidence="10">
    <location>
        <begin position="780"/>
        <end position="804"/>
    </location>
</feature>
<evidence type="ECO:0000256" key="10">
    <source>
        <dbReference type="SAM" id="MobiDB-lite"/>
    </source>
</evidence>
<gene>
    <name evidence="11" type="ORF">FF38_07287</name>
</gene>
<feature type="compositionally biased region" description="Low complexity" evidence="10">
    <location>
        <begin position="1715"/>
        <end position="1725"/>
    </location>
</feature>
<sequence>MPTPSKTRRDTKTKQQNKYKLEYMQESQSTDSSYRNDTQTTTTEKQKRHDRISQQTVSIQNLQFPVINTKSPGTFKVKCQRNDFKHPESSTTPAAKERGYDFTSSTNSYFTQMVLTVPKNIRAKCTSSSTSDVEAIKHLSSDTLKSSKPTREQSTATSQQMIDSQHEGSDKPTNFHGAQWRRPCKESFVAGAPRKYIGTCSANYEQLSKMSKTRQKFFLTQDPRKVQCLVNPEVLRSKEYSKKKEFTTLTKMVKHAQNVCVATASESSEDFICEVIDLENPMQLDFQGLDYQNTYQKDEQDFQNHRNYRRVCRYMERRRVKAETKGTVEAELHEEMINIPKRFNIRDRNEPVQPTPIETPLKLGKLYRSADKPRNQKLINLENERRRERYKDLYLRNKERQEQKRLAEEVRQKVENENLALTLADANLKKLVTSIDETIERCAGIEINVKKKLETERRSFPHTMQETKHFKRDLKYKNLIKRDKARITKEFFLERKDKVKKIPAAELEFSSETNEQCSVRDSNLTEQSTNDEDNLEVGKEGSKFKLRGFQYKMDNKLRGKLTQHEMQRGTRKEKTCITREQWLKELAPKKQQIKLDVEMGIQKLRTPDDPQLVLFPPPFGFKAPQAKGSTIRDYILKPLGRHYERVRRKNLKFAKPRLRYNVKKFNLISYRFGDTSKRFSQLKDPLADVAILKLKSTNEFMAAKALREKRGQEQMKQKRLQLLGIPCRPLKKSRLQTKCENSSSSSDSDWVPAQEPLVDELEKEDLRPLAREIKPLKLRGNMPAPKYREPTLRQHPRNPRDYNKLRVPSDIFDQIVLSTNLPYMQKLPEDEVELANVEQQKRRPYTDLFEARHHHDHWKATQVKQVDVHYQPHLVQAEITKIKKKSDRVIMENFRMANPPCNQFVDMDLSWPQYNFEEMIKDQQNKSKKTKTKQSGIVKSQDNCQQKDYKLQTRDPHELEDLDYPGRQEYLQLLKDAKELYKESQQMAEAETKLYVNKTDLFTELEEDLKNIESCLTSLSSSVCTNLTNDSGSYLLMEGKEKIPLDYIRKSIVPFEELQRSRFQAVPIDVDKEQNNPFQVLPFAGQKKAQLELTTAKDSFFTFNTRLKNGLRLRLEVPIEDVREKLLGQGTNKHKGMVATDIEENYVEELKNRPAIQQIKFKSGQSFIKDALRLKFESLLIQGQMVRTKIYDRLNEQHWCDMQRVKELFEKLFAKWEKREYDAAMAVVYKVKNYYDETDRLKTQLKNLEREMVILNMDIVFIEGHWVRCIMLQNFHYLLGDQEWRVQNDWIHRLETEQEELENFEVSIAKRSTLNIRKREKDDAWAIKTFYEEDYLRNKHDNLIVFPNAISFLEGLEGLKNKTFVLLLEMHFTFNLHTELQYKLETFVDWCAQDLQDKEQFVSRKCAKLYFMSDRAKWLSQRTLRFLQQPIEECFNDVVFQRDRAIIAEAWRRIVPASLRGTSGHELYTIEMVAMMSEVIIELIAKFETIPMDLARQSENKLRSKRAYLRKLSHQAYHIERRIDMEMKKVVKNLEPPYQKPKRQPTKLPRYYIKKRAKPVKIEEKKISKRAKFFFRAFHEDGLTVDASEFRDSITQMDTTQEQIVPFYFDHFLKLNGYTPNYNFKTQIELRDGAEIDRLQVKSVIPEIQERMEQWGAMKKRIMEENIAQNPKIHVAARLLAGGNRNYSKDYASSSDDEKETKKSKKVANEKPLAKEASSSANEESASAKLNRLLASMQTADSQLNLAKRNDVVSKPGEANKKKKLQQKQQVESKDIFAAAKKVASLLGDEKQQQQQTESELLTRLLGGKPSATTPTADEQKSAAGSNTEADISLSELIVGMKIDRRQTQKEPTSTRSEYVRRSLAAKGKQQQNKRHEYSKDRRPVQRKREAELYTGSVNLFGGEPLGIFTEASSLKESPDMLPTWSYLQEQALKVQVAHPPANYFDKLANWTEQGKIWRFPIDNEQDWLDEKDVDFSEHIFLEQHLEDWCPNRGPVRHFMELVCVGLSKNPYITAKEKKEHILWYRDYFESKKDILRELMSKEPKGEQKQVEA</sequence>
<evidence type="ECO:0000256" key="2">
    <source>
        <dbReference type="ARBA" id="ARBA00011057"/>
    </source>
</evidence>
<keyword evidence="12" id="KW-1185">Reference proteome</keyword>
<feature type="compositionally biased region" description="Basic and acidic residues" evidence="10">
    <location>
        <begin position="7"/>
        <end position="23"/>
    </location>
</feature>
<feature type="region of interest" description="Disordered" evidence="10">
    <location>
        <begin position="1843"/>
        <end position="1887"/>
    </location>
</feature>
<feature type="compositionally biased region" description="Polar residues" evidence="10">
    <location>
        <begin position="1811"/>
        <end position="1829"/>
    </location>
</feature>
<feature type="region of interest" description="Disordered" evidence="10">
    <location>
        <begin position="1689"/>
        <end position="1725"/>
    </location>
</feature>
<dbReference type="GO" id="GO:0003735">
    <property type="term" value="F:structural constituent of ribosome"/>
    <property type="evidence" value="ECO:0007669"/>
    <property type="project" value="InterPro"/>
</dbReference>
<evidence type="ECO:0000256" key="9">
    <source>
        <dbReference type="SAM" id="Coils"/>
    </source>
</evidence>
<dbReference type="OMA" id="FYYDVYM"/>
<keyword evidence="4" id="KW-0689">Ribosomal protein</keyword>
<dbReference type="OrthoDB" id="7758506at2759"/>
<feature type="coiled-coil region" evidence="9">
    <location>
        <begin position="1231"/>
        <end position="1258"/>
    </location>
</feature>
<evidence type="ECO:0000313" key="11">
    <source>
        <dbReference type="EMBL" id="KNC32510.1"/>
    </source>
</evidence>
<keyword evidence="3" id="KW-0809">Transit peptide</keyword>
<keyword evidence="5" id="KW-0496">Mitochondrion</keyword>
<evidence type="ECO:0000256" key="8">
    <source>
        <dbReference type="ARBA" id="ARBA00035363"/>
    </source>
</evidence>
<evidence type="ECO:0000256" key="7">
    <source>
        <dbReference type="ARBA" id="ARBA00035133"/>
    </source>
</evidence>